<dbReference type="PANTHER" id="PTHR37423">
    <property type="entry name" value="SOLUBLE LYTIC MUREIN TRANSGLYCOSYLASE-RELATED"/>
    <property type="match status" value="1"/>
</dbReference>
<evidence type="ECO:0000256" key="2">
    <source>
        <dbReference type="SAM" id="Phobius"/>
    </source>
</evidence>
<dbReference type="SUPFAM" id="SSF53955">
    <property type="entry name" value="Lysozyme-like"/>
    <property type="match status" value="1"/>
</dbReference>
<protein>
    <submittedName>
        <fullName evidence="4">Transglycosylase SLT domain-containing protein</fullName>
    </submittedName>
</protein>
<dbReference type="Gene3D" id="1.10.530.10">
    <property type="match status" value="1"/>
</dbReference>
<comment type="similarity">
    <text evidence="1">Belongs to the transglycosylase Slt family.</text>
</comment>
<dbReference type="InterPro" id="IPR023346">
    <property type="entry name" value="Lysozyme-like_dom_sf"/>
</dbReference>
<comment type="caution">
    <text evidence="4">The sequence shown here is derived from an EMBL/GenBank/DDBJ whole genome shotgun (WGS) entry which is preliminary data.</text>
</comment>
<dbReference type="Pfam" id="PF01464">
    <property type="entry name" value="SLT"/>
    <property type="match status" value="1"/>
</dbReference>
<keyword evidence="2" id="KW-0472">Membrane</keyword>
<keyword evidence="5" id="KW-1185">Reference proteome</keyword>
<accession>A0ABW0QL84</accession>
<dbReference type="RefSeq" id="WP_377318120.1">
    <property type="nucleotide sequence ID" value="NZ_JBHSNF010000001.1"/>
</dbReference>
<feature type="domain" description="Transglycosylase SLT" evidence="3">
    <location>
        <begin position="92"/>
        <end position="194"/>
    </location>
</feature>
<organism evidence="4 5">
    <name type="scientific">Rhodanobacter ginsengisoli</name>
    <dbReference type="NCBI Taxonomy" id="418646"/>
    <lineage>
        <taxon>Bacteria</taxon>
        <taxon>Pseudomonadati</taxon>
        <taxon>Pseudomonadota</taxon>
        <taxon>Gammaproteobacteria</taxon>
        <taxon>Lysobacterales</taxon>
        <taxon>Rhodanobacteraceae</taxon>
        <taxon>Rhodanobacter</taxon>
    </lineage>
</organism>
<keyword evidence="2" id="KW-0812">Transmembrane</keyword>
<gene>
    <name evidence="4" type="ORF">ACFPPA_05700</name>
</gene>
<dbReference type="Proteomes" id="UP001596114">
    <property type="component" value="Unassembled WGS sequence"/>
</dbReference>
<feature type="transmembrane region" description="Helical" evidence="2">
    <location>
        <begin position="36"/>
        <end position="55"/>
    </location>
</feature>
<evidence type="ECO:0000313" key="4">
    <source>
        <dbReference type="EMBL" id="MFC5525233.1"/>
    </source>
</evidence>
<dbReference type="InterPro" id="IPR008258">
    <property type="entry name" value="Transglycosylase_SLT_dom_1"/>
</dbReference>
<dbReference type="PANTHER" id="PTHR37423:SF2">
    <property type="entry name" value="MEMBRANE-BOUND LYTIC MUREIN TRANSGLYCOSYLASE C"/>
    <property type="match status" value="1"/>
</dbReference>
<evidence type="ECO:0000256" key="1">
    <source>
        <dbReference type="ARBA" id="ARBA00007734"/>
    </source>
</evidence>
<reference evidence="5" key="1">
    <citation type="journal article" date="2019" name="Int. J. Syst. Evol. Microbiol.">
        <title>The Global Catalogue of Microorganisms (GCM) 10K type strain sequencing project: providing services to taxonomists for standard genome sequencing and annotation.</title>
        <authorList>
            <consortium name="The Broad Institute Genomics Platform"/>
            <consortium name="The Broad Institute Genome Sequencing Center for Infectious Disease"/>
            <person name="Wu L."/>
            <person name="Ma J."/>
        </authorList>
    </citation>
    <scope>NUCLEOTIDE SEQUENCE [LARGE SCALE GENOMIC DNA]</scope>
    <source>
        <strain evidence="5">CGMCC 1.16619</strain>
    </source>
</reference>
<name>A0ABW0QL84_9GAMM</name>
<keyword evidence="2" id="KW-1133">Transmembrane helix</keyword>
<dbReference type="EMBL" id="JBHSNF010000001">
    <property type="protein sequence ID" value="MFC5525233.1"/>
    <property type="molecule type" value="Genomic_DNA"/>
</dbReference>
<evidence type="ECO:0000259" key="3">
    <source>
        <dbReference type="Pfam" id="PF01464"/>
    </source>
</evidence>
<proteinExistence type="inferred from homology"/>
<sequence>MIGALLLLLVGASIVYDATARRMVGFLPPPRWQMPVGIGMCVAGLILLATVANASPTTPTPAQMRVTVPEVNTMYRRYVEQAAAEEWGVDGSPARLAAQIHQESSWNAQARSPVGAEGLAQFMPSTGAWIAEAFPDKLGQFDPWDPQQAALAAAVYDAWLVKRNPGTTACDSWAFGLSAYNGGEKRLHQEMQLAERRRLDAGTWFGSVSDQRARSAAAWRENRGYVRRILLVLEPAYLDAGWSGKAVCT</sequence>
<evidence type="ECO:0000313" key="5">
    <source>
        <dbReference type="Proteomes" id="UP001596114"/>
    </source>
</evidence>